<evidence type="ECO:0000313" key="3">
    <source>
        <dbReference type="EMBL" id="KZP06206.1"/>
    </source>
</evidence>
<dbReference type="OrthoDB" id="9451547at2759"/>
<evidence type="ECO:0000256" key="2">
    <source>
        <dbReference type="SAM" id="SignalP"/>
    </source>
</evidence>
<proteinExistence type="predicted"/>
<reference evidence="3 4" key="1">
    <citation type="journal article" date="2016" name="Mol. Biol. Evol.">
        <title>Comparative Genomics of Early-Diverging Mushroom-Forming Fungi Provides Insights into the Origins of Lignocellulose Decay Capabilities.</title>
        <authorList>
            <person name="Nagy L.G."/>
            <person name="Riley R."/>
            <person name="Tritt A."/>
            <person name="Adam C."/>
            <person name="Daum C."/>
            <person name="Floudas D."/>
            <person name="Sun H."/>
            <person name="Yadav J.S."/>
            <person name="Pangilinan J."/>
            <person name="Larsson K.H."/>
            <person name="Matsuura K."/>
            <person name="Barry K."/>
            <person name="Labutti K."/>
            <person name="Kuo R."/>
            <person name="Ohm R.A."/>
            <person name="Bhattacharya S.S."/>
            <person name="Shirouzu T."/>
            <person name="Yoshinaga Y."/>
            <person name="Martin F.M."/>
            <person name="Grigoriev I.V."/>
            <person name="Hibbett D.S."/>
        </authorList>
    </citation>
    <scope>NUCLEOTIDE SEQUENCE [LARGE SCALE GENOMIC DNA]</scope>
    <source>
        <strain evidence="3 4">CBS 109695</strain>
    </source>
</reference>
<dbReference type="PANTHER" id="PTHR35043">
    <property type="entry name" value="TRANSCRIPTION FACTOR DOMAIN-CONTAINING PROTEIN"/>
    <property type="match status" value="1"/>
</dbReference>
<dbReference type="Proteomes" id="UP000076532">
    <property type="component" value="Unassembled WGS sequence"/>
</dbReference>
<keyword evidence="1" id="KW-0812">Transmembrane</keyword>
<accession>A0A167WKL6</accession>
<sequence length="281" mass="31003">MPLPLSWAIYLLGIALSDVAARAVDTNTTSLATSNISSSILSDSSNVTASSESCTDIKTCRTLDQIIVSCLVTILACVWFAVHRNVPAPRRKPSYHSNFFINSTQWAWSVILGQKEAAMVFFVALLAPEWILAWALRQALHRSAADHMLCQRCEGNGSWKRSHAFLVTMGGFNFHNEDELLYPLSPETVIELVQRGHLVPPTADEIANQSKGDALSKGVAIAQTLWFVVQCIARGAEHLPVTNLEAMTLAYTVMTVAMYVVWWDKPLNVSCAVRVPEEEVE</sequence>
<dbReference type="EMBL" id="KV417799">
    <property type="protein sequence ID" value="KZP06206.1"/>
    <property type="molecule type" value="Genomic_DNA"/>
</dbReference>
<feature type="chain" id="PRO_5007893991" evidence="2">
    <location>
        <begin position="24"/>
        <end position="281"/>
    </location>
</feature>
<feature type="signal peptide" evidence="2">
    <location>
        <begin position="1"/>
        <end position="23"/>
    </location>
</feature>
<dbReference type="PANTHER" id="PTHR35043:SF7">
    <property type="entry name" value="TRANSCRIPTION FACTOR DOMAIN-CONTAINING PROTEIN"/>
    <property type="match status" value="1"/>
</dbReference>
<keyword evidence="4" id="KW-1185">Reference proteome</keyword>
<evidence type="ECO:0000313" key="4">
    <source>
        <dbReference type="Proteomes" id="UP000076532"/>
    </source>
</evidence>
<feature type="transmembrane region" description="Helical" evidence="1">
    <location>
        <begin position="66"/>
        <end position="82"/>
    </location>
</feature>
<name>A0A167WKL6_9AGAM</name>
<organism evidence="3 4">
    <name type="scientific">Athelia psychrophila</name>
    <dbReference type="NCBI Taxonomy" id="1759441"/>
    <lineage>
        <taxon>Eukaryota</taxon>
        <taxon>Fungi</taxon>
        <taxon>Dikarya</taxon>
        <taxon>Basidiomycota</taxon>
        <taxon>Agaricomycotina</taxon>
        <taxon>Agaricomycetes</taxon>
        <taxon>Agaricomycetidae</taxon>
        <taxon>Atheliales</taxon>
        <taxon>Atheliaceae</taxon>
        <taxon>Athelia</taxon>
    </lineage>
</organism>
<feature type="non-terminal residue" evidence="3">
    <location>
        <position position="281"/>
    </location>
</feature>
<keyword evidence="1" id="KW-0472">Membrane</keyword>
<feature type="transmembrane region" description="Helical" evidence="1">
    <location>
        <begin position="117"/>
        <end position="136"/>
    </location>
</feature>
<dbReference type="AlphaFoldDB" id="A0A167WKL6"/>
<protein>
    <submittedName>
        <fullName evidence="3">Uncharacterized protein</fullName>
    </submittedName>
</protein>
<keyword evidence="1" id="KW-1133">Transmembrane helix</keyword>
<keyword evidence="2" id="KW-0732">Signal</keyword>
<evidence type="ECO:0000256" key="1">
    <source>
        <dbReference type="SAM" id="Phobius"/>
    </source>
</evidence>
<gene>
    <name evidence="3" type="ORF">FIBSPDRAFT_805134</name>
</gene>